<feature type="domain" description="Shikimate dehydrogenase substrate binding N-terminal" evidence="9">
    <location>
        <begin position="519"/>
        <end position="599"/>
    </location>
</feature>
<dbReference type="SUPFAM" id="SSF51735">
    <property type="entry name" value="NAD(P)-binding Rossmann-fold domains"/>
    <property type="match status" value="1"/>
</dbReference>
<dbReference type="Pfam" id="PF01488">
    <property type="entry name" value="Shikimate_DH"/>
    <property type="match status" value="1"/>
</dbReference>
<dbReference type="GO" id="GO:0003855">
    <property type="term" value="F:3-dehydroquinate dehydratase activity"/>
    <property type="evidence" value="ECO:0007669"/>
    <property type="project" value="InterPro"/>
</dbReference>
<protein>
    <submittedName>
        <fullName evidence="11">Type I 3-dehydroquinase-domain-containing protein</fullName>
    </submittedName>
</protein>
<dbReference type="GO" id="GO:0004764">
    <property type="term" value="F:shikimate 3-dehydrogenase (NADP+) activity"/>
    <property type="evidence" value="ECO:0007669"/>
    <property type="project" value="InterPro"/>
</dbReference>
<dbReference type="Pfam" id="PF01487">
    <property type="entry name" value="DHquinase_I"/>
    <property type="match status" value="1"/>
</dbReference>
<evidence type="ECO:0000259" key="10">
    <source>
        <dbReference type="Pfam" id="PF18317"/>
    </source>
</evidence>
<dbReference type="InterPro" id="IPR027417">
    <property type="entry name" value="P-loop_NTPase"/>
</dbReference>
<dbReference type="InterPro" id="IPR031322">
    <property type="entry name" value="Shikimate/glucono_kinase"/>
</dbReference>
<dbReference type="GO" id="GO:0003866">
    <property type="term" value="F:3-phosphoshikimate 1-carboxyvinyltransferase activity"/>
    <property type="evidence" value="ECO:0007669"/>
    <property type="project" value="TreeGrafter"/>
</dbReference>
<evidence type="ECO:0000256" key="3">
    <source>
        <dbReference type="ARBA" id="ARBA00022491"/>
    </source>
</evidence>
<dbReference type="InParanoid" id="A0A1Y2EHW4"/>
<dbReference type="CDD" id="cd00502">
    <property type="entry name" value="DHQase_I"/>
    <property type="match status" value="1"/>
</dbReference>
<evidence type="ECO:0000256" key="6">
    <source>
        <dbReference type="ARBA" id="ARBA00023163"/>
    </source>
</evidence>
<dbReference type="Gene3D" id="3.40.50.300">
    <property type="entry name" value="P-loop containing nucleotide triphosphate hydrolases"/>
    <property type="match status" value="1"/>
</dbReference>
<evidence type="ECO:0000256" key="4">
    <source>
        <dbReference type="ARBA" id="ARBA00022911"/>
    </source>
</evidence>
<accession>A0A1Y2EHW4</accession>
<evidence type="ECO:0000256" key="5">
    <source>
        <dbReference type="ARBA" id="ARBA00023015"/>
    </source>
</evidence>
<dbReference type="Proteomes" id="UP000193689">
    <property type="component" value="Unassembled WGS sequence"/>
</dbReference>
<dbReference type="InterPro" id="IPR006151">
    <property type="entry name" value="Shikm_DH/Glu-tRNA_Rdtase"/>
</dbReference>
<dbReference type="InterPro" id="IPR041121">
    <property type="entry name" value="SDH_C"/>
</dbReference>
<evidence type="ECO:0000313" key="12">
    <source>
        <dbReference type="Proteomes" id="UP000193689"/>
    </source>
</evidence>
<dbReference type="InterPro" id="IPR046346">
    <property type="entry name" value="Aminoacid_DH-like_N_sf"/>
</dbReference>
<dbReference type="EMBL" id="MCFJ01000002">
    <property type="protein sequence ID" value="ORY70365.1"/>
    <property type="molecule type" value="Genomic_DNA"/>
</dbReference>
<keyword evidence="6" id="KW-0804">Transcription</keyword>
<dbReference type="Pfam" id="PF18317">
    <property type="entry name" value="SDH_C"/>
    <property type="match status" value="1"/>
</dbReference>
<dbReference type="FunFam" id="3.40.50.10860:FF:000019">
    <property type="entry name" value="Quinate pathway repressor protein QutR"/>
    <property type="match status" value="1"/>
</dbReference>
<dbReference type="InterPro" id="IPR013785">
    <property type="entry name" value="Aldolase_TIM"/>
</dbReference>
<dbReference type="Gene3D" id="3.40.50.10860">
    <property type="entry name" value="Leucine Dehydrogenase, chain A, domain 1"/>
    <property type="match status" value="1"/>
</dbReference>
<evidence type="ECO:0000259" key="8">
    <source>
        <dbReference type="Pfam" id="PF01488"/>
    </source>
</evidence>
<dbReference type="Gene3D" id="3.40.50.720">
    <property type="entry name" value="NAD(P)-binding Rossmann-like Domain"/>
    <property type="match status" value="1"/>
</dbReference>
<dbReference type="Pfam" id="PF08501">
    <property type="entry name" value="Shikimate_dh_N"/>
    <property type="match status" value="1"/>
</dbReference>
<evidence type="ECO:0000256" key="1">
    <source>
        <dbReference type="ARBA" id="ARBA00006477"/>
    </source>
</evidence>
<keyword evidence="4" id="KW-0672">Quinate metabolism</keyword>
<dbReference type="InterPro" id="IPR001381">
    <property type="entry name" value="DHquinase_I"/>
</dbReference>
<feature type="domain" description="SDH C-terminal" evidence="10">
    <location>
        <begin position="802"/>
        <end position="831"/>
    </location>
</feature>
<dbReference type="CDD" id="cd01065">
    <property type="entry name" value="NAD_bind_Shikimate_DH"/>
    <property type="match status" value="1"/>
</dbReference>
<dbReference type="InterPro" id="IPR036291">
    <property type="entry name" value="NAD(P)-bd_dom_sf"/>
</dbReference>
<feature type="domain" description="Quinate/shikimate 5-dehydrogenase/glutamyl-tRNA reductase" evidence="8">
    <location>
        <begin position="658"/>
        <end position="700"/>
    </location>
</feature>
<evidence type="ECO:0000256" key="2">
    <source>
        <dbReference type="ARBA" id="ARBA00009349"/>
    </source>
</evidence>
<comment type="caution">
    <text evidence="11">The sequence shown here is derived from an EMBL/GenBank/DDBJ whole genome shotgun (WGS) entry which is preliminary data.</text>
</comment>
<dbReference type="GO" id="GO:0009423">
    <property type="term" value="P:chorismate biosynthetic process"/>
    <property type="evidence" value="ECO:0007669"/>
    <property type="project" value="TreeGrafter"/>
</dbReference>
<dbReference type="SUPFAM" id="SSF52540">
    <property type="entry name" value="P-loop containing nucleoside triphosphate hydrolases"/>
    <property type="match status" value="1"/>
</dbReference>
<evidence type="ECO:0000256" key="7">
    <source>
        <dbReference type="SAM" id="MobiDB-lite"/>
    </source>
</evidence>
<keyword evidence="5" id="KW-0805">Transcription regulation</keyword>
<dbReference type="AlphaFoldDB" id="A0A1Y2EHW4"/>
<dbReference type="PANTHER" id="PTHR21090">
    <property type="entry name" value="AROM/DEHYDROQUINATE SYNTHASE"/>
    <property type="match status" value="1"/>
</dbReference>
<keyword evidence="12" id="KW-1185">Reference proteome</keyword>
<organism evidence="11 12">
    <name type="scientific">Pseudomassariella vexata</name>
    <dbReference type="NCBI Taxonomy" id="1141098"/>
    <lineage>
        <taxon>Eukaryota</taxon>
        <taxon>Fungi</taxon>
        <taxon>Dikarya</taxon>
        <taxon>Ascomycota</taxon>
        <taxon>Pezizomycotina</taxon>
        <taxon>Sordariomycetes</taxon>
        <taxon>Xylariomycetidae</taxon>
        <taxon>Amphisphaeriales</taxon>
        <taxon>Pseudomassariaceae</taxon>
        <taxon>Pseudomassariella</taxon>
    </lineage>
</organism>
<dbReference type="InterPro" id="IPR013708">
    <property type="entry name" value="Shikimate_DH-bd_N"/>
</dbReference>
<proteinExistence type="inferred from homology"/>
<dbReference type="GeneID" id="63775681"/>
<evidence type="ECO:0000259" key="9">
    <source>
        <dbReference type="Pfam" id="PF08501"/>
    </source>
</evidence>
<gene>
    <name evidence="11" type="ORF">BCR38DRAFT_421858</name>
</gene>
<keyword evidence="3" id="KW-0678">Repressor</keyword>
<dbReference type="RefSeq" id="XP_040720315.1">
    <property type="nucleotide sequence ID" value="XM_040859469.1"/>
</dbReference>
<feature type="region of interest" description="Disordered" evidence="7">
    <location>
        <begin position="835"/>
        <end position="859"/>
    </location>
</feature>
<sequence length="859" mass="94878">MNHVQQVLAVSSRSQQLKPYLISIYSAVSSSVASPSANVRFDPDASIVLVGMHGSGKSTLAIIASTAMKRRIVETEKAFHEATGLSTTAFKKTHGSVQYQQRQYGVLQRILSAHQKGCIIVSSWMEPGAQHLFQEFKTSHPVIHIVRDQKAVADYLQVADQVKLLELLNYSANTYRACVNLEFFNISEEPLATDDSTIMESTALDPNCDQKSPAPYLTLKRAERHFLKFLSLVTPKGTIPFIETAFPLASVPAEKRQFTYAVSFPLSKFLTDYLRIEDLETGADAIEIVLDDVYCRPEETSGLGPARASQISRIVAHIRRNVVIPIIFHVPWPRQGIATGAQKTRYMQNILHGLLLAPEYVTVDLRLDEQSLSWIMDCKKRSVSKYIGTVNVPESQPSSWTDPIWMSHYQKARDIGCDLVRLLRPATQIEDNFELNHLRHAISGLEQPELPVIAFNTGTKGRNSQCFNQILTSVIPESLVGIMSEDDTSSSYIPPAITALQATRALHSCFVNDAMKLYVFGANVGYSMSPAMHNTALKACGIPHEYRPYSTDSLKNIQHLVHDPLFAGASVGLPFKIEVISLTHSLSSHAKAIGAVNTLIPVRSLNSDGSVPNNAIFHANRAGPVLGLYGENTDWIGIRACIRRGLSPANAVRSSTSGLIIGAGGMARAAVYSMLQLGVKNIAIYNRTPSNADKLVAHFTRLLARDDLPLLSPSTDAETIFHILRSRDEPWPAGFRPATMIVSCIPTHAIGDSPAPHFTLPAAWMQSSTGGVVVELAYKYLNTPLLEQVRAEAHRGWVPMDGLDLLPEQGFAQFELFTGRRAPRRLMRGEVFRSYPEEQGKSNQTQLQPRLENIVEQEP</sequence>
<comment type="similarity">
    <text evidence="1">In the 2nd section; belongs to the type-I 3-dehydroquinase family.</text>
</comment>
<comment type="similarity">
    <text evidence="2">In the N-terminal section; belongs to the shikimate kinase family.</text>
</comment>
<dbReference type="Pfam" id="PF01202">
    <property type="entry name" value="SKI"/>
    <property type="match status" value="1"/>
</dbReference>
<dbReference type="OrthoDB" id="4415835at2759"/>
<dbReference type="SUPFAM" id="SSF51569">
    <property type="entry name" value="Aldolase"/>
    <property type="match status" value="1"/>
</dbReference>
<dbReference type="PANTHER" id="PTHR21090:SF27">
    <property type="entry name" value="QUINATE REPRESSOR PROTEIN"/>
    <property type="match status" value="1"/>
</dbReference>
<dbReference type="FunFam" id="3.40.50.720:FF:000386">
    <property type="entry name" value="Quinate repressor protein"/>
    <property type="match status" value="1"/>
</dbReference>
<evidence type="ECO:0000313" key="11">
    <source>
        <dbReference type="EMBL" id="ORY70365.1"/>
    </source>
</evidence>
<reference evidence="11 12" key="1">
    <citation type="submission" date="2016-07" db="EMBL/GenBank/DDBJ databases">
        <title>Pervasive Adenine N6-methylation of Active Genes in Fungi.</title>
        <authorList>
            <consortium name="DOE Joint Genome Institute"/>
            <person name="Mondo S.J."/>
            <person name="Dannebaum R.O."/>
            <person name="Kuo R.C."/>
            <person name="Labutti K."/>
            <person name="Haridas S."/>
            <person name="Kuo A."/>
            <person name="Salamov A."/>
            <person name="Ahrendt S.R."/>
            <person name="Lipzen A."/>
            <person name="Sullivan W."/>
            <person name="Andreopoulos W.B."/>
            <person name="Clum A."/>
            <person name="Lindquist E."/>
            <person name="Daum C."/>
            <person name="Ramamoorthy G.K."/>
            <person name="Gryganskyi A."/>
            <person name="Culley D."/>
            <person name="Magnuson J.K."/>
            <person name="James T.Y."/>
            <person name="O'Malley M.A."/>
            <person name="Stajich J.E."/>
            <person name="Spatafora J.W."/>
            <person name="Visel A."/>
            <person name="Grigoriev I.V."/>
        </authorList>
    </citation>
    <scope>NUCLEOTIDE SEQUENCE [LARGE SCALE GENOMIC DNA]</scope>
    <source>
        <strain evidence="11 12">CBS 129021</strain>
    </source>
</reference>
<dbReference type="Gene3D" id="3.20.20.70">
    <property type="entry name" value="Aldolase class I"/>
    <property type="match status" value="1"/>
</dbReference>
<dbReference type="STRING" id="1141098.A0A1Y2EHW4"/>
<name>A0A1Y2EHW4_9PEZI</name>
<dbReference type="SUPFAM" id="SSF53223">
    <property type="entry name" value="Aminoacid dehydrogenase-like, N-terminal domain"/>
    <property type="match status" value="1"/>
</dbReference>